<name>A0A8J3YLA4_9ACTN</name>
<proteinExistence type="predicted"/>
<dbReference type="InterPro" id="IPR038261">
    <property type="entry name" value="GPP34-like_sf"/>
</dbReference>
<dbReference type="Pfam" id="PF05719">
    <property type="entry name" value="GPP34"/>
    <property type="match status" value="1"/>
</dbReference>
<evidence type="ECO:0008006" key="8">
    <source>
        <dbReference type="Google" id="ProtNLM"/>
    </source>
</evidence>
<comment type="subcellular location">
    <subcellularLocation>
        <location evidence="1">Golgi apparatus membrane</location>
        <topology evidence="1">Peripheral membrane protein</topology>
        <orientation evidence="1">Cytoplasmic side</orientation>
    </subcellularLocation>
</comment>
<evidence type="ECO:0000256" key="5">
    <source>
        <dbReference type="SAM" id="MobiDB-lite"/>
    </source>
</evidence>
<evidence type="ECO:0000256" key="2">
    <source>
        <dbReference type="ARBA" id="ARBA00023034"/>
    </source>
</evidence>
<accession>A0A8J3YLA4</accession>
<gene>
    <name evidence="6" type="ORF">Val02_44500</name>
</gene>
<dbReference type="EMBL" id="BOPF01000015">
    <property type="protein sequence ID" value="GIJ47564.1"/>
    <property type="molecule type" value="Genomic_DNA"/>
</dbReference>
<dbReference type="Gene3D" id="1.10.3630.10">
    <property type="entry name" value="yeast vps74-n-term truncation variant domain like"/>
    <property type="match status" value="1"/>
</dbReference>
<keyword evidence="7" id="KW-1185">Reference proteome</keyword>
<feature type="region of interest" description="Disordered" evidence="5">
    <location>
        <begin position="139"/>
        <end position="264"/>
    </location>
</feature>
<evidence type="ECO:0000313" key="6">
    <source>
        <dbReference type="EMBL" id="GIJ47564.1"/>
    </source>
</evidence>
<dbReference type="GO" id="GO:0012505">
    <property type="term" value="C:endomembrane system"/>
    <property type="evidence" value="ECO:0007669"/>
    <property type="project" value="UniProtKB-ARBA"/>
</dbReference>
<organism evidence="6 7">
    <name type="scientific">Virgisporangium aliadipatigenens</name>
    <dbReference type="NCBI Taxonomy" id="741659"/>
    <lineage>
        <taxon>Bacteria</taxon>
        <taxon>Bacillati</taxon>
        <taxon>Actinomycetota</taxon>
        <taxon>Actinomycetes</taxon>
        <taxon>Micromonosporales</taxon>
        <taxon>Micromonosporaceae</taxon>
        <taxon>Virgisporangium</taxon>
    </lineage>
</organism>
<dbReference type="GO" id="GO:0070273">
    <property type="term" value="F:phosphatidylinositol-4-phosphate binding"/>
    <property type="evidence" value="ECO:0007669"/>
    <property type="project" value="InterPro"/>
</dbReference>
<evidence type="ECO:0000256" key="4">
    <source>
        <dbReference type="ARBA" id="ARBA00023136"/>
    </source>
</evidence>
<reference evidence="6" key="1">
    <citation type="submission" date="2021-01" db="EMBL/GenBank/DDBJ databases">
        <title>Whole genome shotgun sequence of Virgisporangium aliadipatigenens NBRC 105644.</title>
        <authorList>
            <person name="Komaki H."/>
            <person name="Tamura T."/>
        </authorList>
    </citation>
    <scope>NUCLEOTIDE SEQUENCE</scope>
    <source>
        <strain evidence="6">NBRC 105644</strain>
    </source>
</reference>
<evidence type="ECO:0000256" key="1">
    <source>
        <dbReference type="ARBA" id="ARBA00004255"/>
    </source>
</evidence>
<evidence type="ECO:0000256" key="3">
    <source>
        <dbReference type="ARBA" id="ARBA00023121"/>
    </source>
</evidence>
<keyword evidence="4" id="KW-0472">Membrane</keyword>
<dbReference type="InterPro" id="IPR008628">
    <property type="entry name" value="GPP34-like"/>
</dbReference>
<dbReference type="AlphaFoldDB" id="A0A8J3YLA4"/>
<dbReference type="Proteomes" id="UP000619260">
    <property type="component" value="Unassembled WGS sequence"/>
</dbReference>
<comment type="caution">
    <text evidence="6">The sequence shown here is derived from an EMBL/GenBank/DDBJ whole genome shotgun (WGS) entry which is preliminary data.</text>
</comment>
<sequence length="367" mass="38563">MLTGDELFHVAHDDRSGRARLHPRVAGLGLAAALLGELVLDGRVEVHGDGLEIVRRDPPVDPLAHATLAQLLAQPHHHDVRVWLAFLGATAIESVAQRLVVAGQLRRVVHGRWRRRVYYLPENAERAAGVEVRLARLLTAPPPRPHPGRLALTTPGAASDVDGLPPAPGAGSRSPGLGATARPASPDAAQRPGDAPTPRPGRRIASADDRPGAGIGQDVRPQPRRSPPDEDPAGTRLVQAAARSDGGRPGSRITTRVMPPEDGPSRTWLAPHAAQAPVHGQGPPAPRPVRHSDGPYAAEPPPLAEADAFLAGLVAVTGLARHVLWQPDTHDLGMARIAASVAALRPSLFHLLAFTEAAVGDAVLAPR</sequence>
<keyword evidence="3" id="KW-0446">Lipid-binding</keyword>
<protein>
    <recommendedName>
        <fullName evidence="8">GPP34 family phosphoprotein</fullName>
    </recommendedName>
</protein>
<keyword evidence="2" id="KW-0333">Golgi apparatus</keyword>
<feature type="compositionally biased region" description="Low complexity" evidence="5">
    <location>
        <begin position="169"/>
        <end position="179"/>
    </location>
</feature>
<dbReference type="RefSeq" id="WP_203901062.1">
    <property type="nucleotide sequence ID" value="NZ_BOPF01000015.1"/>
</dbReference>
<dbReference type="GO" id="GO:0005737">
    <property type="term" value="C:cytoplasm"/>
    <property type="evidence" value="ECO:0007669"/>
    <property type="project" value="UniProtKB-ARBA"/>
</dbReference>
<evidence type="ECO:0000313" key="7">
    <source>
        <dbReference type="Proteomes" id="UP000619260"/>
    </source>
</evidence>